<dbReference type="EMBL" id="MK455082">
    <property type="protein sequence ID" value="QEQ70736.1"/>
    <property type="molecule type" value="Genomic_DNA"/>
</dbReference>
<keyword evidence="1" id="KW-0812">Transmembrane</keyword>
<feature type="chain" id="PRO_5024446370" evidence="2">
    <location>
        <begin position="21"/>
        <end position="314"/>
    </location>
</feature>
<proteinExistence type="predicted"/>
<feature type="transmembrane region" description="Helical" evidence="1">
    <location>
        <begin position="284"/>
        <end position="306"/>
    </location>
</feature>
<gene>
    <name evidence="3" type="primary">wzy</name>
</gene>
<feature type="transmembrane region" description="Helical" evidence="1">
    <location>
        <begin position="243"/>
        <end position="272"/>
    </location>
</feature>
<accession>A0A5Q5AX20</accession>
<feature type="transmembrane region" description="Helical" evidence="1">
    <location>
        <begin position="76"/>
        <end position="94"/>
    </location>
</feature>
<keyword evidence="1" id="KW-0472">Membrane</keyword>
<keyword evidence="2" id="KW-0732">Signal</keyword>
<feature type="transmembrane region" description="Helical" evidence="1">
    <location>
        <begin position="141"/>
        <end position="163"/>
    </location>
</feature>
<organism evidence="3">
    <name type="scientific">Vibrio parahaemolyticus</name>
    <dbReference type="NCBI Taxonomy" id="670"/>
    <lineage>
        <taxon>Bacteria</taxon>
        <taxon>Pseudomonadati</taxon>
        <taxon>Pseudomonadota</taxon>
        <taxon>Gammaproteobacteria</taxon>
        <taxon>Vibrionales</taxon>
        <taxon>Vibrionaceae</taxon>
        <taxon>Vibrio</taxon>
    </lineage>
</organism>
<evidence type="ECO:0000313" key="3">
    <source>
        <dbReference type="EMBL" id="QEQ70736.1"/>
    </source>
</evidence>
<feature type="transmembrane region" description="Helical" evidence="1">
    <location>
        <begin position="217"/>
        <end position="236"/>
    </location>
</feature>
<feature type="signal peptide" evidence="2">
    <location>
        <begin position="1"/>
        <end position="20"/>
    </location>
</feature>
<evidence type="ECO:0000256" key="1">
    <source>
        <dbReference type="SAM" id="Phobius"/>
    </source>
</evidence>
<evidence type="ECO:0000256" key="2">
    <source>
        <dbReference type="SAM" id="SignalP"/>
    </source>
</evidence>
<dbReference type="AlphaFoldDB" id="A0A5Q5AX20"/>
<name>A0A5Q5AX20_VIBPH</name>
<feature type="transmembrane region" description="Helical" evidence="1">
    <location>
        <begin position="184"/>
        <end position="205"/>
    </location>
</feature>
<keyword evidence="1" id="KW-1133">Transmembrane helix</keyword>
<reference evidence="3" key="1">
    <citation type="journal article" date="2019" name="Int. J. Food Microbiol.">
        <title>Developing a novel molecular serotyping system based on capsular polysaccharide synthesis gene clusters of Vibrio parahaemolyticus.</title>
        <authorList>
            <person name="Pang Y."/>
            <person name="Guo X."/>
            <person name="Tian X."/>
            <person name="Liu F."/>
            <person name="Wang L."/>
            <person name="Wu J."/>
            <person name="Zhang S."/>
            <person name="Li S."/>
            <person name="Liu B."/>
        </authorList>
    </citation>
    <scope>NUCLEOTIDE SEQUENCE</scope>
    <source>
        <strain evidence="3">G2939</strain>
    </source>
</reference>
<sequence length="314" mass="37144">MKRIAFLISLCLSPFVYLLASFYTKGDQQRYSDFYNKVSNSNFLEGYVAMPHILGASEPGYYLSIWSAQLLPDRDVFLIISNFIFVFLWSLFVLRSRYKIYLPLFITNYYFLFLLFGAERNKIALIFIMLMIVFFDQRKNVVFLLMSFLTHLSSFILILIPFLSSKINAIHFRRNIFFVKRNKVIFIPLLLFCLIFILFFLKNMILGKLLSYSNEIFYIESMKVVVITLLVIPFMSSKKNIRLFIIMSLFLCLMALFTGGGGRYLLFTFLIYSFFILKERTINYGYLILLCYFSFKSIGFIERLIIHNDPFFGF</sequence>
<protein>
    <submittedName>
        <fullName evidence="3">Putative membrane protein</fullName>
    </submittedName>
</protein>
<feature type="transmembrane region" description="Helical" evidence="1">
    <location>
        <begin position="106"/>
        <end position="135"/>
    </location>
</feature>